<dbReference type="AlphaFoldDB" id="A0A3D1JGI4"/>
<evidence type="ECO:0000313" key="3">
    <source>
        <dbReference type="EMBL" id="HCE16868.1"/>
    </source>
</evidence>
<reference evidence="3 4" key="1">
    <citation type="journal article" date="2018" name="Nat. Biotechnol.">
        <title>A standardized bacterial taxonomy based on genome phylogeny substantially revises the tree of life.</title>
        <authorList>
            <person name="Parks D.H."/>
            <person name="Chuvochina M."/>
            <person name="Waite D.W."/>
            <person name="Rinke C."/>
            <person name="Skarshewski A."/>
            <person name="Chaumeil P.A."/>
            <person name="Hugenholtz P."/>
        </authorList>
    </citation>
    <scope>NUCLEOTIDE SEQUENCE [LARGE SCALE GENOMIC DNA]</scope>
    <source>
        <strain evidence="3">UBA8781</strain>
    </source>
</reference>
<keyword evidence="3" id="KW-0378">Hydrolase</keyword>
<dbReference type="InterPro" id="IPR029058">
    <property type="entry name" value="AB_hydrolase_fold"/>
</dbReference>
<dbReference type="SUPFAM" id="SSF53474">
    <property type="entry name" value="alpha/beta-Hydrolases"/>
    <property type="match status" value="1"/>
</dbReference>
<proteinExistence type="predicted"/>
<feature type="domain" description="Alpha/beta hydrolase fold-5" evidence="2">
    <location>
        <begin position="68"/>
        <end position="231"/>
    </location>
</feature>
<accession>A0A3D1JGI4</accession>
<protein>
    <submittedName>
        <fullName evidence="3">Alpha/beta hydrolase</fullName>
    </submittedName>
</protein>
<evidence type="ECO:0000313" key="4">
    <source>
        <dbReference type="Proteomes" id="UP000264141"/>
    </source>
</evidence>
<keyword evidence="1" id="KW-0812">Transmembrane</keyword>
<comment type="caution">
    <text evidence="3">The sequence shown here is derived from an EMBL/GenBank/DDBJ whole genome shotgun (WGS) entry which is preliminary data.</text>
</comment>
<organism evidence="3 4">
    <name type="scientific">Anaerolinea thermolimosa</name>
    <dbReference type="NCBI Taxonomy" id="229919"/>
    <lineage>
        <taxon>Bacteria</taxon>
        <taxon>Bacillati</taxon>
        <taxon>Chloroflexota</taxon>
        <taxon>Anaerolineae</taxon>
        <taxon>Anaerolineales</taxon>
        <taxon>Anaerolineaceae</taxon>
        <taxon>Anaerolinea</taxon>
    </lineage>
</organism>
<keyword evidence="1" id="KW-0472">Membrane</keyword>
<dbReference type="Pfam" id="PF12695">
    <property type="entry name" value="Abhydrolase_5"/>
    <property type="match status" value="1"/>
</dbReference>
<name>A0A3D1JGI4_9CHLR</name>
<dbReference type="EMBL" id="DPBP01000015">
    <property type="protein sequence ID" value="HCE16868.1"/>
    <property type="molecule type" value="Genomic_DNA"/>
</dbReference>
<dbReference type="Proteomes" id="UP000264141">
    <property type="component" value="Unassembled WGS sequence"/>
</dbReference>
<dbReference type="GO" id="GO:0016787">
    <property type="term" value="F:hydrolase activity"/>
    <property type="evidence" value="ECO:0007669"/>
    <property type="project" value="UniProtKB-KW"/>
</dbReference>
<keyword evidence="1" id="KW-1133">Transmembrane helix</keyword>
<evidence type="ECO:0000256" key="1">
    <source>
        <dbReference type="SAM" id="Phobius"/>
    </source>
</evidence>
<evidence type="ECO:0000259" key="2">
    <source>
        <dbReference type="Pfam" id="PF12695"/>
    </source>
</evidence>
<feature type="transmembrane region" description="Helical" evidence="1">
    <location>
        <begin position="7"/>
        <end position="27"/>
    </location>
</feature>
<sequence length="249" mass="26583">MKVLRKVLIGLLIILLLVTGGFIFWGLTPSPPMPEALAAMQRDSALSVSRPSSWYEFKPAGSSPDSGFIFYPGGHVDARAYAPLARELARNGYLVILPPMPLNLAVLAPNTAEKVLAAHPEVRRWVLGGHSLGGAMAANFVRNHPGEITGLALIASYPAASDNLSSVNVKSISIYATQDGLATAEKIAASRALLPSDTRWVEIIGGNHAGFGWYGNQPGDKPASITREEQQRQVVSALTDFLTSLKESP</sequence>
<dbReference type="InterPro" id="IPR029059">
    <property type="entry name" value="AB_hydrolase_5"/>
</dbReference>
<gene>
    <name evidence="3" type="ORF">DEQ80_03320</name>
</gene>
<dbReference type="STRING" id="229919.GCA_001050195_00347"/>
<dbReference type="Gene3D" id="3.40.50.1820">
    <property type="entry name" value="alpha/beta hydrolase"/>
    <property type="match status" value="1"/>
</dbReference>